<name>A0A1W1WPX8_9BACT</name>
<dbReference type="STRING" id="1069081.SAMN05660197_0016"/>
<dbReference type="EMBL" id="FWWZ01000001">
    <property type="protein sequence ID" value="SMC08269.1"/>
    <property type="molecule type" value="Genomic_DNA"/>
</dbReference>
<dbReference type="GO" id="GO:0043165">
    <property type="term" value="P:Gram-negative-bacterium-type cell outer membrane assembly"/>
    <property type="evidence" value="ECO:0007669"/>
    <property type="project" value="InterPro"/>
</dbReference>
<evidence type="ECO:0000313" key="1">
    <source>
        <dbReference type="EMBL" id="SMC08269.1"/>
    </source>
</evidence>
<dbReference type="PROSITE" id="PS51257">
    <property type="entry name" value="PROKAR_LIPOPROTEIN"/>
    <property type="match status" value="1"/>
</dbReference>
<organism evidence="1 2">
    <name type="scientific">Nitratiruptor tergarcus DSM 16512</name>
    <dbReference type="NCBI Taxonomy" id="1069081"/>
    <lineage>
        <taxon>Bacteria</taxon>
        <taxon>Pseudomonadati</taxon>
        <taxon>Campylobacterota</taxon>
        <taxon>Epsilonproteobacteria</taxon>
        <taxon>Nautiliales</taxon>
        <taxon>Nitratiruptoraceae</taxon>
        <taxon>Nitratiruptor</taxon>
    </lineage>
</organism>
<sequence length="164" mass="18817">MRRLAFLVIMLLMVGCGYKPAKTYIKSVIGERVYVQTALFLRDPENSVLIKDAINKAMQERFGRNLVSYKDADTKIFAKVKSLHFTPLEYDRYGYVVYYRTKVLMEFEVLKSGKKEHIITQGLYDFPIEPNSVITDSLRFLAIKEAANKAIDAFIAKLSFLGVD</sequence>
<keyword evidence="2" id="KW-1185">Reference proteome</keyword>
<reference evidence="2" key="1">
    <citation type="submission" date="2017-04" db="EMBL/GenBank/DDBJ databases">
        <authorList>
            <person name="Varghese N."/>
            <person name="Submissions S."/>
        </authorList>
    </citation>
    <scope>NUCLEOTIDE SEQUENCE [LARGE SCALE GENOMIC DNA]</scope>
    <source>
        <strain evidence="2">DSM 16512</strain>
    </source>
</reference>
<gene>
    <name evidence="1" type="ORF">SAMN05660197_0016</name>
</gene>
<dbReference type="GO" id="GO:0019867">
    <property type="term" value="C:outer membrane"/>
    <property type="evidence" value="ECO:0007669"/>
    <property type="project" value="InterPro"/>
</dbReference>
<proteinExistence type="predicted"/>
<protein>
    <recommendedName>
        <fullName evidence="3">Lipopolysaccharide-assembly</fullName>
    </recommendedName>
</protein>
<evidence type="ECO:0000313" key="2">
    <source>
        <dbReference type="Proteomes" id="UP000192602"/>
    </source>
</evidence>
<evidence type="ECO:0008006" key="3">
    <source>
        <dbReference type="Google" id="ProtNLM"/>
    </source>
</evidence>
<dbReference type="Pfam" id="PF04390">
    <property type="entry name" value="LptE"/>
    <property type="match status" value="1"/>
</dbReference>
<dbReference type="OrthoDB" id="5347351at2"/>
<dbReference type="Proteomes" id="UP000192602">
    <property type="component" value="Unassembled WGS sequence"/>
</dbReference>
<dbReference type="InterPro" id="IPR007485">
    <property type="entry name" value="LPS_assembly_LptE"/>
</dbReference>
<dbReference type="RefSeq" id="WP_084274544.1">
    <property type="nucleotide sequence ID" value="NZ_AP026671.1"/>
</dbReference>
<accession>A0A1W1WPX8</accession>
<dbReference type="AlphaFoldDB" id="A0A1W1WPX8"/>